<dbReference type="AlphaFoldDB" id="A0A914DSH1"/>
<protein>
    <submittedName>
        <fullName evidence="2">Uncharacterized protein</fullName>
    </submittedName>
</protein>
<dbReference type="WBParaSite" id="ACRNAN_scaffold3728.g14311.t1">
    <property type="protein sequence ID" value="ACRNAN_scaffold3728.g14311.t1"/>
    <property type="gene ID" value="ACRNAN_scaffold3728.g14311"/>
</dbReference>
<keyword evidence="1" id="KW-1185">Reference proteome</keyword>
<organism evidence="1 2">
    <name type="scientific">Acrobeloides nanus</name>
    <dbReference type="NCBI Taxonomy" id="290746"/>
    <lineage>
        <taxon>Eukaryota</taxon>
        <taxon>Metazoa</taxon>
        <taxon>Ecdysozoa</taxon>
        <taxon>Nematoda</taxon>
        <taxon>Chromadorea</taxon>
        <taxon>Rhabditida</taxon>
        <taxon>Tylenchina</taxon>
        <taxon>Cephalobomorpha</taxon>
        <taxon>Cephaloboidea</taxon>
        <taxon>Cephalobidae</taxon>
        <taxon>Acrobeloides</taxon>
    </lineage>
</organism>
<sequence length="84" mass="9658">MSNGTSSVRSIGSVSFKNYQNHDDEWVTIEPDENPDWLIPGEKIQMKEQQIGYLSPDGKIFGRVYITNFRLRFESTEQASNKNS</sequence>
<dbReference type="Gene3D" id="2.30.29.30">
    <property type="entry name" value="Pleckstrin-homology domain (PH domain)/Phosphotyrosine-binding domain (PTB)"/>
    <property type="match status" value="1"/>
</dbReference>
<name>A0A914DSH1_9BILA</name>
<reference evidence="2" key="1">
    <citation type="submission" date="2022-11" db="UniProtKB">
        <authorList>
            <consortium name="WormBaseParasite"/>
        </authorList>
    </citation>
    <scope>IDENTIFICATION</scope>
</reference>
<dbReference type="InterPro" id="IPR011993">
    <property type="entry name" value="PH-like_dom_sf"/>
</dbReference>
<accession>A0A914DSH1</accession>
<proteinExistence type="predicted"/>
<evidence type="ECO:0000313" key="2">
    <source>
        <dbReference type="WBParaSite" id="ACRNAN_scaffold3728.g14311.t1"/>
    </source>
</evidence>
<dbReference type="Proteomes" id="UP000887540">
    <property type="component" value="Unplaced"/>
</dbReference>
<evidence type="ECO:0000313" key="1">
    <source>
        <dbReference type="Proteomes" id="UP000887540"/>
    </source>
</evidence>